<name>A0ACB6RAE8_9PLEO</name>
<accession>A0ACB6RAE8</accession>
<dbReference type="Proteomes" id="UP000799755">
    <property type="component" value="Unassembled WGS sequence"/>
</dbReference>
<proteinExistence type="predicted"/>
<organism evidence="1 2">
    <name type="scientific">Lindgomyces ingoldianus</name>
    <dbReference type="NCBI Taxonomy" id="673940"/>
    <lineage>
        <taxon>Eukaryota</taxon>
        <taxon>Fungi</taxon>
        <taxon>Dikarya</taxon>
        <taxon>Ascomycota</taxon>
        <taxon>Pezizomycotina</taxon>
        <taxon>Dothideomycetes</taxon>
        <taxon>Pleosporomycetidae</taxon>
        <taxon>Pleosporales</taxon>
        <taxon>Lindgomycetaceae</taxon>
        <taxon>Lindgomyces</taxon>
    </lineage>
</organism>
<keyword evidence="2" id="KW-1185">Reference proteome</keyword>
<comment type="caution">
    <text evidence="1">The sequence shown here is derived from an EMBL/GenBank/DDBJ whole genome shotgun (WGS) entry which is preliminary data.</text>
</comment>
<gene>
    <name evidence="1" type="ORF">BDR25DRAFT_253201</name>
</gene>
<reference evidence="1" key="1">
    <citation type="journal article" date="2020" name="Stud. Mycol.">
        <title>101 Dothideomycetes genomes: a test case for predicting lifestyles and emergence of pathogens.</title>
        <authorList>
            <person name="Haridas S."/>
            <person name="Albert R."/>
            <person name="Binder M."/>
            <person name="Bloem J."/>
            <person name="Labutti K."/>
            <person name="Salamov A."/>
            <person name="Andreopoulos B."/>
            <person name="Baker S."/>
            <person name="Barry K."/>
            <person name="Bills G."/>
            <person name="Bluhm B."/>
            <person name="Cannon C."/>
            <person name="Castanera R."/>
            <person name="Culley D."/>
            <person name="Daum C."/>
            <person name="Ezra D."/>
            <person name="Gonzalez J."/>
            <person name="Henrissat B."/>
            <person name="Kuo A."/>
            <person name="Liang C."/>
            <person name="Lipzen A."/>
            <person name="Lutzoni F."/>
            <person name="Magnuson J."/>
            <person name="Mondo S."/>
            <person name="Nolan M."/>
            <person name="Ohm R."/>
            <person name="Pangilinan J."/>
            <person name="Park H.-J."/>
            <person name="Ramirez L."/>
            <person name="Alfaro M."/>
            <person name="Sun H."/>
            <person name="Tritt A."/>
            <person name="Yoshinaga Y."/>
            <person name="Zwiers L.-H."/>
            <person name="Turgeon B."/>
            <person name="Goodwin S."/>
            <person name="Spatafora J."/>
            <person name="Crous P."/>
            <person name="Grigoriev I."/>
        </authorList>
    </citation>
    <scope>NUCLEOTIDE SEQUENCE</scope>
    <source>
        <strain evidence="1">ATCC 200398</strain>
    </source>
</reference>
<evidence type="ECO:0000313" key="1">
    <source>
        <dbReference type="EMBL" id="KAF2475705.1"/>
    </source>
</evidence>
<sequence length="545" mass="59970">MPRPKRTKVAPAATRVAKTSKAAAPISRSNPTRKISENIDSFSDDSDGLVVRTNRAQRRMPWQPEPEKDVDFTMTGGLPVEQNEDRTAEPKTKAPQPRVMRPSSKSRTPPSAAPKKTRTSMAGKKSQAQGTSTPEPHPHIEPAQVDDSLSDTLFTFGSLDSDSPAHGTRPPSAMKVLGTPAHETSILALKNFKRRPRQPSLLRMVNQMTDMGDDDFDDLDDFNPEAESTPLHLQKSGPEEVSSNSDLHPSASSSGSWGRKRKLSSPVVQVLRSSPPFDSPSGADVQESRSSSPSLPEVIESREEVLKTKEGADYETMSETMAPPRSSSLPADETVDSPVKPRQNRKRRETKKKLRNSVDADIEDEESELPVKPNAKQKPKPKPKPKAISTARLQALLPRRRTHVPQEYDEFDIRSSDNVDITPVDSDQDELQLPPRRGAPASAAAAAQLRSSKKLSRTTKKPQVPTITTQKNTRTYGRRTSSDKENESTFVQEDSSGDVDETTATTISVPKSKLTAIAKQFEEVDAWEMEFESVDVSGASSSPWR</sequence>
<dbReference type="EMBL" id="MU003495">
    <property type="protein sequence ID" value="KAF2475705.1"/>
    <property type="molecule type" value="Genomic_DNA"/>
</dbReference>
<evidence type="ECO:0000313" key="2">
    <source>
        <dbReference type="Proteomes" id="UP000799755"/>
    </source>
</evidence>
<protein>
    <submittedName>
        <fullName evidence="1">Uncharacterized protein</fullName>
    </submittedName>
</protein>